<feature type="domain" description="Insertion element IS402-like" evidence="2">
    <location>
        <begin position="12"/>
        <end position="84"/>
    </location>
</feature>
<evidence type="ECO:0000256" key="1">
    <source>
        <dbReference type="SAM" id="MobiDB-lite"/>
    </source>
</evidence>
<evidence type="ECO:0000259" key="2">
    <source>
        <dbReference type="Pfam" id="PF13340"/>
    </source>
</evidence>
<dbReference type="EMBL" id="JBHUKS010000037">
    <property type="protein sequence ID" value="MFD2474348.1"/>
    <property type="molecule type" value="Genomic_DNA"/>
</dbReference>
<keyword evidence="4" id="KW-1185">Reference proteome</keyword>
<dbReference type="Pfam" id="PF13340">
    <property type="entry name" value="DUF4096"/>
    <property type="match status" value="1"/>
</dbReference>
<dbReference type="Proteomes" id="UP001597483">
    <property type="component" value="Unassembled WGS sequence"/>
</dbReference>
<dbReference type="PANTHER" id="PTHR46637:SF1">
    <property type="entry name" value="BLL5188 PROTEIN"/>
    <property type="match status" value="1"/>
</dbReference>
<gene>
    <name evidence="3" type="ORF">ACFSVL_43560</name>
</gene>
<name>A0ABW5HM13_9PSEU</name>
<sequence>MNRFSWLAPMTLWRYAEPLLPNPASRPQGGGTPRIQDEATFAAICYVLATGCAWRELPKTFGVSWQTAHRRFTHWANAGLWTALGELAGDDTAEAATRAWAEALSEAAATRLRSAGPRPAAADRPRPRILREFSGHFVEQLFGRRKVVKPEPESDGGAAETGSPGPNSS</sequence>
<dbReference type="InterPro" id="IPR052909">
    <property type="entry name" value="Transposase_6_like"/>
</dbReference>
<evidence type="ECO:0000313" key="4">
    <source>
        <dbReference type="Proteomes" id="UP001597483"/>
    </source>
</evidence>
<feature type="region of interest" description="Disordered" evidence="1">
    <location>
        <begin position="144"/>
        <end position="169"/>
    </location>
</feature>
<dbReference type="InterPro" id="IPR025161">
    <property type="entry name" value="IS402-like_dom"/>
</dbReference>
<organism evidence="3 4">
    <name type="scientific">Amycolatopsis silviterrae</name>
    <dbReference type="NCBI Taxonomy" id="1656914"/>
    <lineage>
        <taxon>Bacteria</taxon>
        <taxon>Bacillati</taxon>
        <taxon>Actinomycetota</taxon>
        <taxon>Actinomycetes</taxon>
        <taxon>Pseudonocardiales</taxon>
        <taxon>Pseudonocardiaceae</taxon>
        <taxon>Amycolatopsis</taxon>
    </lineage>
</organism>
<accession>A0ABW5HM13</accession>
<evidence type="ECO:0000313" key="3">
    <source>
        <dbReference type="EMBL" id="MFD2474348.1"/>
    </source>
</evidence>
<reference evidence="4" key="1">
    <citation type="journal article" date="2019" name="Int. J. Syst. Evol. Microbiol.">
        <title>The Global Catalogue of Microorganisms (GCM) 10K type strain sequencing project: providing services to taxonomists for standard genome sequencing and annotation.</title>
        <authorList>
            <consortium name="The Broad Institute Genomics Platform"/>
            <consortium name="The Broad Institute Genome Sequencing Center for Infectious Disease"/>
            <person name="Wu L."/>
            <person name="Ma J."/>
        </authorList>
    </citation>
    <scope>NUCLEOTIDE SEQUENCE [LARGE SCALE GENOMIC DNA]</scope>
    <source>
        <strain evidence="4">CGMCC 4.7641</strain>
    </source>
</reference>
<dbReference type="RefSeq" id="WP_378313555.1">
    <property type="nucleotide sequence ID" value="NZ_JBHUKS010000037.1"/>
</dbReference>
<dbReference type="PANTHER" id="PTHR46637">
    <property type="entry name" value="TIS1421-TRANSPOSASE PROTEIN A"/>
    <property type="match status" value="1"/>
</dbReference>
<proteinExistence type="predicted"/>
<comment type="caution">
    <text evidence="3">The sequence shown here is derived from an EMBL/GenBank/DDBJ whole genome shotgun (WGS) entry which is preliminary data.</text>
</comment>
<protein>
    <submittedName>
        <fullName evidence="3">Transposase</fullName>
    </submittedName>
</protein>